<dbReference type="EMBL" id="JAVHJS010000009">
    <property type="protein sequence ID" value="KAK2848342.1"/>
    <property type="molecule type" value="Genomic_DNA"/>
</dbReference>
<evidence type="ECO:0000313" key="4">
    <source>
        <dbReference type="EMBL" id="KAK2848342.1"/>
    </source>
</evidence>
<evidence type="ECO:0000313" key="5">
    <source>
        <dbReference type="Proteomes" id="UP001187315"/>
    </source>
</evidence>
<dbReference type="Gene3D" id="1.10.8.10">
    <property type="entry name" value="DNA helicase RuvA subunit, C-terminal domain"/>
    <property type="match status" value="1"/>
</dbReference>
<feature type="domain" description="Ubiquitin-like" evidence="3">
    <location>
        <begin position="32"/>
        <end position="85"/>
    </location>
</feature>
<accession>A0AA88SZ67</accession>
<feature type="compositionally biased region" description="Low complexity" evidence="1">
    <location>
        <begin position="259"/>
        <end position="275"/>
    </location>
</feature>
<evidence type="ECO:0008006" key="6">
    <source>
        <dbReference type="Google" id="ProtNLM"/>
    </source>
</evidence>
<evidence type="ECO:0000259" key="3">
    <source>
        <dbReference type="PROSITE" id="PS50053"/>
    </source>
</evidence>
<dbReference type="InterPro" id="IPR047878">
    <property type="entry name" value="UBL7_UBA"/>
</dbReference>
<dbReference type="InterPro" id="IPR000626">
    <property type="entry name" value="Ubiquitin-like_dom"/>
</dbReference>
<evidence type="ECO:0000259" key="2">
    <source>
        <dbReference type="PROSITE" id="PS50030"/>
    </source>
</evidence>
<dbReference type="Proteomes" id="UP001187315">
    <property type="component" value="Unassembled WGS sequence"/>
</dbReference>
<dbReference type="SUPFAM" id="SSF54236">
    <property type="entry name" value="Ubiquitin-like"/>
    <property type="match status" value="1"/>
</dbReference>
<evidence type="ECO:0000256" key="1">
    <source>
        <dbReference type="SAM" id="MobiDB-lite"/>
    </source>
</evidence>
<dbReference type="GO" id="GO:0005829">
    <property type="term" value="C:cytosol"/>
    <property type="evidence" value="ECO:0007669"/>
    <property type="project" value="TreeGrafter"/>
</dbReference>
<protein>
    <recommendedName>
        <fullName evidence="6">Ubiquitin-like protein 7</fullName>
    </recommendedName>
</protein>
<proteinExistence type="predicted"/>
<sequence length="362" mass="39192">MENQSWHLSLKLHHKPKSVLPFPEYVEPGRYTVATIKQLVSAHLPDSFPDPELIELVHCGCKLKDDLTLDSCGIKSGSTLHILKKVLPEPEEEPEPVDRFAAAEEFRLLRNVLQDNPLYRDDVFKMLSDKESLEGIIKAFPGLSSDPVGLGVLQNKDLFVLFADPNLLDVLIRSHPALVNAIVLIFKTVSRSRHRQSAEYVMHNTGDSVYSMPGAFLFEGMSDDDDDESGSRAGSSQRPRSPTNLNNGGATGPRPITQSELASALALANSPESNAVTPNPGSQDVSAGGSSATAAAAGVLSRALRQALASRVTPLQGRWQTQMQQLRDMGIREEGLALRALQAADGDLQTALEIIFARGGGL</sequence>
<organism evidence="4 5">
    <name type="scientific">Tachysurus vachellii</name>
    <name type="common">Darkbarbel catfish</name>
    <name type="synonym">Pelteobagrus vachellii</name>
    <dbReference type="NCBI Taxonomy" id="175792"/>
    <lineage>
        <taxon>Eukaryota</taxon>
        <taxon>Metazoa</taxon>
        <taxon>Chordata</taxon>
        <taxon>Craniata</taxon>
        <taxon>Vertebrata</taxon>
        <taxon>Euteleostomi</taxon>
        <taxon>Actinopterygii</taxon>
        <taxon>Neopterygii</taxon>
        <taxon>Teleostei</taxon>
        <taxon>Ostariophysi</taxon>
        <taxon>Siluriformes</taxon>
        <taxon>Bagridae</taxon>
        <taxon>Tachysurus</taxon>
    </lineage>
</organism>
<dbReference type="Gene3D" id="3.10.20.90">
    <property type="entry name" value="Phosphatidylinositol 3-kinase Catalytic Subunit, Chain A, domain 1"/>
    <property type="match status" value="1"/>
</dbReference>
<dbReference type="CDD" id="cd14326">
    <property type="entry name" value="UBA_UBL7"/>
    <property type="match status" value="1"/>
</dbReference>
<feature type="region of interest" description="Disordered" evidence="1">
    <location>
        <begin position="220"/>
        <end position="289"/>
    </location>
</feature>
<feature type="compositionally biased region" description="Polar residues" evidence="1">
    <location>
        <begin position="276"/>
        <end position="285"/>
    </location>
</feature>
<dbReference type="AlphaFoldDB" id="A0AA88SZ67"/>
<keyword evidence="5" id="KW-1185">Reference proteome</keyword>
<reference evidence="4" key="1">
    <citation type="submission" date="2023-08" db="EMBL/GenBank/DDBJ databases">
        <title>Pelteobagrus vachellii genome.</title>
        <authorList>
            <person name="Liu H."/>
        </authorList>
    </citation>
    <scope>NUCLEOTIDE SEQUENCE</scope>
    <source>
        <strain evidence="4">PRFRI_2022a</strain>
        <tissue evidence="4">Muscle</tissue>
    </source>
</reference>
<dbReference type="FunFam" id="3.10.20.90:FF:000139">
    <property type="entry name" value="ubiquitin-like protein 7"/>
    <property type="match status" value="1"/>
</dbReference>
<comment type="caution">
    <text evidence="4">The sequence shown here is derived from an EMBL/GenBank/DDBJ whole genome shotgun (WGS) entry which is preliminary data.</text>
</comment>
<dbReference type="InterPro" id="IPR009060">
    <property type="entry name" value="UBA-like_sf"/>
</dbReference>
<gene>
    <name evidence="4" type="ORF">Q7C36_010024</name>
</gene>
<dbReference type="InterPro" id="IPR029071">
    <property type="entry name" value="Ubiquitin-like_domsf"/>
</dbReference>
<name>A0AA88SZ67_TACVA</name>
<dbReference type="GO" id="GO:0031593">
    <property type="term" value="F:polyubiquitin modification-dependent protein binding"/>
    <property type="evidence" value="ECO:0007669"/>
    <property type="project" value="TreeGrafter"/>
</dbReference>
<dbReference type="PANTHER" id="PTHR10677">
    <property type="entry name" value="UBIQUILIN"/>
    <property type="match status" value="1"/>
</dbReference>
<dbReference type="SMART" id="SM00165">
    <property type="entry name" value="UBA"/>
    <property type="match status" value="1"/>
</dbReference>
<dbReference type="SUPFAM" id="SSF46934">
    <property type="entry name" value="UBA-like"/>
    <property type="match status" value="1"/>
</dbReference>
<dbReference type="PROSITE" id="PS50030">
    <property type="entry name" value="UBA"/>
    <property type="match status" value="1"/>
</dbReference>
<feature type="domain" description="UBA" evidence="2">
    <location>
        <begin position="314"/>
        <end position="358"/>
    </location>
</feature>
<dbReference type="InterPro" id="IPR015496">
    <property type="entry name" value="Ubiquilin"/>
</dbReference>
<dbReference type="InterPro" id="IPR015940">
    <property type="entry name" value="UBA"/>
</dbReference>
<dbReference type="PROSITE" id="PS50053">
    <property type="entry name" value="UBIQUITIN_2"/>
    <property type="match status" value="1"/>
</dbReference>
<feature type="compositionally biased region" description="Polar residues" evidence="1">
    <location>
        <begin position="237"/>
        <end position="248"/>
    </location>
</feature>
<dbReference type="GO" id="GO:0006511">
    <property type="term" value="P:ubiquitin-dependent protein catabolic process"/>
    <property type="evidence" value="ECO:0007669"/>
    <property type="project" value="TreeGrafter"/>
</dbReference>
<dbReference type="PANTHER" id="PTHR10677:SF25">
    <property type="entry name" value="UBIQUITIN-LIKE PROTEIN 7"/>
    <property type="match status" value="1"/>
</dbReference>